<keyword evidence="1" id="KW-1133">Transmembrane helix</keyword>
<keyword evidence="1" id="KW-0472">Membrane</keyword>
<dbReference type="VEuPathDB" id="FungiDB:I7I52_03531"/>
<sequence length="74" mass="8942">MDNQLCSTLLLLFFLTFLFFKLFDLWFHSSLDSQPPLKQPKPFFLWNGWRYLGVYVLYIYICFVEMHPVVQVGE</sequence>
<evidence type="ECO:0000256" key="1">
    <source>
        <dbReference type="SAM" id="Phobius"/>
    </source>
</evidence>
<organism evidence="2 3">
    <name type="scientific">Ajellomyces capsulatus</name>
    <name type="common">Darling's disease fungus</name>
    <name type="synonym">Histoplasma capsulatum</name>
    <dbReference type="NCBI Taxonomy" id="5037"/>
    <lineage>
        <taxon>Eukaryota</taxon>
        <taxon>Fungi</taxon>
        <taxon>Dikarya</taxon>
        <taxon>Ascomycota</taxon>
        <taxon>Pezizomycotina</taxon>
        <taxon>Eurotiomycetes</taxon>
        <taxon>Eurotiomycetidae</taxon>
        <taxon>Onygenales</taxon>
        <taxon>Ajellomycetaceae</taxon>
        <taxon>Histoplasma</taxon>
    </lineage>
</organism>
<evidence type="ECO:0000313" key="2">
    <source>
        <dbReference type="EMBL" id="KAG5305005.1"/>
    </source>
</evidence>
<gene>
    <name evidence="2" type="ORF">I7I52_03531</name>
</gene>
<accession>A0A8H7Z6I9</accession>
<comment type="caution">
    <text evidence="2">The sequence shown here is derived from an EMBL/GenBank/DDBJ whole genome shotgun (WGS) entry which is preliminary data.</text>
</comment>
<feature type="transmembrane region" description="Helical" evidence="1">
    <location>
        <begin position="9"/>
        <end position="28"/>
    </location>
</feature>
<reference evidence="2 3" key="1">
    <citation type="submission" date="2021-01" db="EMBL/GenBank/DDBJ databases">
        <title>Chromosome-level genome assembly of a human fungal pathogen reveals clustering of transcriptionally co-regulated genes.</title>
        <authorList>
            <person name="Voorhies M."/>
            <person name="Cohen S."/>
            <person name="Shea T.P."/>
            <person name="Petrus S."/>
            <person name="Munoz J.F."/>
            <person name="Poplawski S."/>
            <person name="Goldman W.E."/>
            <person name="Michael T."/>
            <person name="Cuomo C.A."/>
            <person name="Sil A."/>
            <person name="Beyhan S."/>
        </authorList>
    </citation>
    <scope>NUCLEOTIDE SEQUENCE [LARGE SCALE GENOMIC DNA]</scope>
    <source>
        <strain evidence="2 3">G184AR</strain>
    </source>
</reference>
<name>A0A8H7Z6I9_AJECA</name>
<proteinExistence type="predicted"/>
<dbReference type="EMBL" id="JAEVHI010000001">
    <property type="protein sequence ID" value="KAG5305005.1"/>
    <property type="molecule type" value="Genomic_DNA"/>
</dbReference>
<feature type="transmembrane region" description="Helical" evidence="1">
    <location>
        <begin position="48"/>
        <end position="70"/>
    </location>
</feature>
<dbReference type="AlphaFoldDB" id="A0A8H7Z6I9"/>
<dbReference type="Proteomes" id="UP000670092">
    <property type="component" value="Unassembled WGS sequence"/>
</dbReference>
<protein>
    <submittedName>
        <fullName evidence="2">Uncharacterized protein</fullName>
    </submittedName>
</protein>
<evidence type="ECO:0000313" key="3">
    <source>
        <dbReference type="Proteomes" id="UP000670092"/>
    </source>
</evidence>
<keyword evidence="1" id="KW-0812">Transmembrane</keyword>